<organism evidence="4 5">
    <name type="scientific">Actinoplanes couchii</name>
    <dbReference type="NCBI Taxonomy" id="403638"/>
    <lineage>
        <taxon>Bacteria</taxon>
        <taxon>Bacillati</taxon>
        <taxon>Actinomycetota</taxon>
        <taxon>Actinomycetes</taxon>
        <taxon>Micromonosporales</taxon>
        <taxon>Micromonosporaceae</taxon>
        <taxon>Actinoplanes</taxon>
    </lineage>
</organism>
<dbReference type="PANTHER" id="PTHR46580:SF2">
    <property type="entry name" value="MAM DOMAIN-CONTAINING PROTEIN"/>
    <property type="match status" value="1"/>
</dbReference>
<dbReference type="EMBL" id="BOMG01000063">
    <property type="protein sequence ID" value="GID56792.1"/>
    <property type="molecule type" value="Genomic_DNA"/>
</dbReference>
<protein>
    <recommendedName>
        <fullName evidence="6">FG-GAP repeat protein</fullName>
    </recommendedName>
</protein>
<dbReference type="Gene3D" id="2.130.10.130">
    <property type="entry name" value="Integrin alpha, N-terminal"/>
    <property type="match status" value="1"/>
</dbReference>
<feature type="compositionally biased region" description="Low complexity" evidence="2">
    <location>
        <begin position="203"/>
        <end position="224"/>
    </location>
</feature>
<feature type="region of interest" description="Disordered" evidence="2">
    <location>
        <begin position="201"/>
        <end position="224"/>
    </location>
</feature>
<dbReference type="Pfam" id="PF13517">
    <property type="entry name" value="FG-GAP_3"/>
    <property type="match status" value="1"/>
</dbReference>
<dbReference type="SUPFAM" id="SSF69318">
    <property type="entry name" value="Integrin alpha N-terminal domain"/>
    <property type="match status" value="1"/>
</dbReference>
<evidence type="ECO:0000256" key="2">
    <source>
        <dbReference type="SAM" id="MobiDB-lite"/>
    </source>
</evidence>
<feature type="chain" id="PRO_5045747905" description="FG-GAP repeat protein" evidence="3">
    <location>
        <begin position="34"/>
        <end position="510"/>
    </location>
</feature>
<accession>A0ABQ3XE58</accession>
<dbReference type="InterPro" id="IPR013517">
    <property type="entry name" value="FG-GAP"/>
</dbReference>
<evidence type="ECO:0000313" key="5">
    <source>
        <dbReference type="Proteomes" id="UP000612282"/>
    </source>
</evidence>
<evidence type="ECO:0000256" key="3">
    <source>
        <dbReference type="SAM" id="SignalP"/>
    </source>
</evidence>
<evidence type="ECO:0000256" key="1">
    <source>
        <dbReference type="ARBA" id="ARBA00022729"/>
    </source>
</evidence>
<evidence type="ECO:0008006" key="6">
    <source>
        <dbReference type="Google" id="ProtNLM"/>
    </source>
</evidence>
<gene>
    <name evidence="4" type="ORF">Aco03nite_051960</name>
</gene>
<keyword evidence="1 3" id="KW-0732">Signal</keyword>
<proteinExistence type="predicted"/>
<name>A0ABQ3XE58_9ACTN</name>
<dbReference type="Proteomes" id="UP000612282">
    <property type="component" value="Unassembled WGS sequence"/>
</dbReference>
<dbReference type="InterPro" id="IPR028994">
    <property type="entry name" value="Integrin_alpha_N"/>
</dbReference>
<reference evidence="4 5" key="1">
    <citation type="submission" date="2021-01" db="EMBL/GenBank/DDBJ databases">
        <title>Whole genome shotgun sequence of Actinoplanes couchii NBRC 106145.</title>
        <authorList>
            <person name="Komaki H."/>
            <person name="Tamura T."/>
        </authorList>
    </citation>
    <scope>NUCLEOTIDE SEQUENCE [LARGE SCALE GENOMIC DNA]</scope>
    <source>
        <strain evidence="4 5">NBRC 106145</strain>
    </source>
</reference>
<keyword evidence="5" id="KW-1185">Reference proteome</keyword>
<dbReference type="RefSeq" id="WP_239145428.1">
    <property type="nucleotide sequence ID" value="NZ_BAAAQE010000108.1"/>
</dbReference>
<sequence>MVRVLSGKHSGRRVLSAVALATAVLYPAAPAQAAPPKVAPCAAGGVTASDSAIADQVRPSMNGKRLGAAVNGTRIACARAVVEAVRARGLGSRAAVIALTTAIAESTLNNHTVALDHDSLGLFQQRPSQGWGRVDQLIDPVYATNAFLSAMLRKYPGDRWMAGDIGAISQRVQVSAFPLAYTPEVHDAHLIVSRLWGSPVQEPSAAPASPSTPSSSASSAAPVAPTGPFQKALIVRGAELGPLGDRHELALTDWNGDGKPDLTVVKGSGTVTGKTEVRIMDGASGFANLLLDSATAFGPTDATYAYAFTDWNGDKKPDLMVIRRSSADGDGLTQVSVLDGASSFRRYLLPTGTVPAVTGDKHQFGVADWNGDGRPDLVIIQTAGTAGKKMEVQVLDGAANLQRHLTPTIVTSEPESPDRQVVVTEWTGDKKPDLVVVQRSTTTAGATQLTVLDGASGLQTVRSTFDTAPGASAHLDILVTNWNDDKKPDVMMVQKTGTASGRAELVILGG</sequence>
<dbReference type="PANTHER" id="PTHR46580">
    <property type="entry name" value="SENSOR KINASE-RELATED"/>
    <property type="match status" value="1"/>
</dbReference>
<evidence type="ECO:0000313" key="4">
    <source>
        <dbReference type="EMBL" id="GID56792.1"/>
    </source>
</evidence>
<feature type="signal peptide" evidence="3">
    <location>
        <begin position="1"/>
        <end position="33"/>
    </location>
</feature>
<comment type="caution">
    <text evidence="4">The sequence shown here is derived from an EMBL/GenBank/DDBJ whole genome shotgun (WGS) entry which is preliminary data.</text>
</comment>